<dbReference type="Pfam" id="PF00646">
    <property type="entry name" value="F-box"/>
    <property type="match status" value="1"/>
</dbReference>
<dbReference type="Proteomes" id="UP001172457">
    <property type="component" value="Chromosome 5"/>
</dbReference>
<dbReference type="Gene3D" id="1.20.1280.50">
    <property type="match status" value="1"/>
</dbReference>
<protein>
    <recommendedName>
        <fullName evidence="2">F-box domain-containing protein</fullName>
    </recommendedName>
</protein>
<dbReference type="InterPro" id="IPR001810">
    <property type="entry name" value="F-box_dom"/>
</dbReference>
<dbReference type="SMART" id="SM00256">
    <property type="entry name" value="FBOX"/>
    <property type="match status" value="1"/>
</dbReference>
<proteinExistence type="predicted"/>
<feature type="compositionally biased region" description="Polar residues" evidence="1">
    <location>
        <begin position="188"/>
        <end position="198"/>
    </location>
</feature>
<organism evidence="3 4">
    <name type="scientific">Centaurea solstitialis</name>
    <name type="common">yellow star-thistle</name>
    <dbReference type="NCBI Taxonomy" id="347529"/>
    <lineage>
        <taxon>Eukaryota</taxon>
        <taxon>Viridiplantae</taxon>
        <taxon>Streptophyta</taxon>
        <taxon>Embryophyta</taxon>
        <taxon>Tracheophyta</taxon>
        <taxon>Spermatophyta</taxon>
        <taxon>Magnoliopsida</taxon>
        <taxon>eudicotyledons</taxon>
        <taxon>Gunneridae</taxon>
        <taxon>Pentapetalae</taxon>
        <taxon>asterids</taxon>
        <taxon>campanulids</taxon>
        <taxon>Asterales</taxon>
        <taxon>Asteraceae</taxon>
        <taxon>Carduoideae</taxon>
        <taxon>Cardueae</taxon>
        <taxon>Centaureinae</taxon>
        <taxon>Centaurea</taxon>
    </lineage>
</organism>
<comment type="caution">
    <text evidence="3">The sequence shown here is derived from an EMBL/GenBank/DDBJ whole genome shotgun (WGS) entry which is preliminary data.</text>
</comment>
<evidence type="ECO:0000313" key="3">
    <source>
        <dbReference type="EMBL" id="KAJ9549283.1"/>
    </source>
</evidence>
<dbReference type="AlphaFoldDB" id="A0AA38SV74"/>
<feature type="region of interest" description="Disordered" evidence="1">
    <location>
        <begin position="177"/>
        <end position="199"/>
    </location>
</feature>
<reference evidence="3" key="1">
    <citation type="submission" date="2023-03" db="EMBL/GenBank/DDBJ databases">
        <title>Chromosome-scale reference genome and RAD-based genetic map of yellow starthistle (Centaurea solstitialis) reveal putative structural variation and QTLs associated with invader traits.</title>
        <authorList>
            <person name="Reatini B."/>
            <person name="Cang F.A."/>
            <person name="Jiang Q."/>
            <person name="Mckibben M.T.W."/>
            <person name="Barker M.S."/>
            <person name="Rieseberg L.H."/>
            <person name="Dlugosch K.M."/>
        </authorList>
    </citation>
    <scope>NUCLEOTIDE SEQUENCE</scope>
    <source>
        <strain evidence="3">CAN-66</strain>
        <tissue evidence="3">Leaf</tissue>
    </source>
</reference>
<accession>A0AA38SV74</accession>
<dbReference type="PANTHER" id="PTHR46301:SF74">
    <property type="entry name" value="F-BOX DOMAIN-CONTAINING PROTEIN"/>
    <property type="match status" value="1"/>
</dbReference>
<keyword evidence="4" id="KW-1185">Reference proteome</keyword>
<feature type="region of interest" description="Disordered" evidence="1">
    <location>
        <begin position="117"/>
        <end position="136"/>
    </location>
</feature>
<dbReference type="SUPFAM" id="SSF81383">
    <property type="entry name" value="F-box domain"/>
    <property type="match status" value="1"/>
</dbReference>
<feature type="domain" description="F-box" evidence="2">
    <location>
        <begin position="1"/>
        <end position="52"/>
    </location>
</feature>
<dbReference type="EMBL" id="JARYMX010000005">
    <property type="protein sequence ID" value="KAJ9549283.1"/>
    <property type="molecule type" value="Genomic_DNA"/>
</dbReference>
<evidence type="ECO:0000259" key="2">
    <source>
        <dbReference type="PROSITE" id="PS50181"/>
    </source>
</evidence>
<dbReference type="GO" id="GO:0004842">
    <property type="term" value="F:ubiquitin-protein transferase activity"/>
    <property type="evidence" value="ECO:0007669"/>
    <property type="project" value="TreeGrafter"/>
</dbReference>
<dbReference type="PROSITE" id="PS50181">
    <property type="entry name" value="FBOX"/>
    <property type="match status" value="1"/>
</dbReference>
<dbReference type="PANTHER" id="PTHR46301">
    <property type="entry name" value="F-BOX/KELCH-REPEAT PROTEIN"/>
    <property type="match status" value="1"/>
</dbReference>
<name>A0AA38SV74_9ASTR</name>
<evidence type="ECO:0000256" key="1">
    <source>
        <dbReference type="SAM" id="MobiDB-lite"/>
    </source>
</evidence>
<dbReference type="InterPro" id="IPR036047">
    <property type="entry name" value="F-box-like_dom_sf"/>
</dbReference>
<dbReference type="GO" id="GO:0031146">
    <property type="term" value="P:SCF-dependent proteasomal ubiquitin-dependent protein catabolic process"/>
    <property type="evidence" value="ECO:0007669"/>
    <property type="project" value="TreeGrafter"/>
</dbReference>
<gene>
    <name evidence="3" type="ORF">OSB04_021826</name>
</gene>
<sequence>MLDYLPRNLHLHILKRLPLTSIIQCSTVCKSWNSFLTSNHFISAYQSFYKSINANRAPKLLLSISIKHTKSRNMSREKTMKPSGCSFLISSFINMRPRLHILGIQIRRRLRRLLRPHDSRNPHLRHPPPSLASSINHRNLQRSVFFSLAAMNVTGMSPATSRSGNLSLSSPATSLSLISGDLSPSPDPATSMSPSSHQVGGGVGGGGGCGGGGCGGGGCGGGGSGGGGGGCGGGGGGGGGCGGGGGAGDGGGCGGGSGGGCGIILTWQNRSLNPISKLEG</sequence>
<evidence type="ECO:0000313" key="4">
    <source>
        <dbReference type="Proteomes" id="UP001172457"/>
    </source>
</evidence>